<evidence type="ECO:0000256" key="1">
    <source>
        <dbReference type="SAM" id="Phobius"/>
    </source>
</evidence>
<feature type="transmembrane region" description="Helical" evidence="1">
    <location>
        <begin position="418"/>
        <end position="440"/>
    </location>
</feature>
<accession>A0A8J3KDV7</accession>
<evidence type="ECO:0000313" key="3">
    <source>
        <dbReference type="Proteomes" id="UP000659904"/>
    </source>
</evidence>
<keyword evidence="3" id="KW-1185">Reference proteome</keyword>
<dbReference type="AlphaFoldDB" id="A0A8J3KDV7"/>
<sequence length="453" mass="45421">MPAAVAAAFAAWAAGIMLGHWGLGAALLRLHIGYLDIEPSRLGALEPAVITITAAFTLLVAGLRPLPWWLSGWAISAGGLPLVLAGSCVELADTPGNDIVAPALASVGLGVMLAGVLLAAVRAPVAVRAAIVSGFAVGLVLCPYILTVVIPPSDLPRVFIPELFFPGTALALALVAAATAVIRPGAAGLAADAPRAEATGRWASVVAVGTAVLVLYAGNLVVRTGIEQPPPGVDIGFWDRPAVSDAVRYGMVVLAVAITLVLSRQAYRRGNAELVRWTVLCLALAAPLHTVATNSLYLTAGRPWLFMAGAAAAGLGALAAIRAAGRLPWDTLGAGTVAAGMLAHAVGPREGDLWTAVGSLLIVVGLCSALSAGLIRMSSTTHGAPAEVAGSALLGLATLVLAGHALSPLAVEVAESAGFDGTVLTVASLAGASAVLLAALSGRPREVERASAH</sequence>
<comment type="caution">
    <text evidence="2">The sequence shown here is derived from an EMBL/GenBank/DDBJ whole genome shotgun (WGS) entry which is preliminary data.</text>
</comment>
<organism evidence="2 3">
    <name type="scientific">Catellatospora citrea</name>
    <dbReference type="NCBI Taxonomy" id="53366"/>
    <lineage>
        <taxon>Bacteria</taxon>
        <taxon>Bacillati</taxon>
        <taxon>Actinomycetota</taxon>
        <taxon>Actinomycetes</taxon>
        <taxon>Micromonosporales</taxon>
        <taxon>Micromonosporaceae</taxon>
        <taxon>Catellatospora</taxon>
    </lineage>
</organism>
<feature type="transmembrane region" description="Helical" evidence="1">
    <location>
        <begin position="68"/>
        <end position="87"/>
    </location>
</feature>
<feature type="transmembrane region" description="Helical" evidence="1">
    <location>
        <begin position="42"/>
        <end position="61"/>
    </location>
</feature>
<feature type="transmembrane region" description="Helical" evidence="1">
    <location>
        <begin position="246"/>
        <end position="262"/>
    </location>
</feature>
<feature type="transmembrane region" description="Helical" evidence="1">
    <location>
        <begin position="304"/>
        <end position="324"/>
    </location>
</feature>
<feature type="transmembrane region" description="Helical" evidence="1">
    <location>
        <begin position="202"/>
        <end position="226"/>
    </location>
</feature>
<proteinExistence type="predicted"/>
<keyword evidence="1" id="KW-0812">Transmembrane</keyword>
<keyword evidence="1" id="KW-1133">Transmembrane helix</keyword>
<feature type="transmembrane region" description="Helical" evidence="1">
    <location>
        <begin position="127"/>
        <end position="151"/>
    </location>
</feature>
<keyword evidence="1" id="KW-0472">Membrane</keyword>
<name>A0A8J3KDV7_9ACTN</name>
<protein>
    <submittedName>
        <fullName evidence="2">Uncharacterized protein</fullName>
    </submittedName>
</protein>
<reference evidence="2 3" key="1">
    <citation type="submission" date="2021-01" db="EMBL/GenBank/DDBJ databases">
        <title>Whole genome shotgun sequence of Catellatospora citrea NBRC 14495.</title>
        <authorList>
            <person name="Komaki H."/>
            <person name="Tamura T."/>
        </authorList>
    </citation>
    <scope>NUCLEOTIDE SEQUENCE [LARGE SCALE GENOMIC DNA]</scope>
    <source>
        <strain evidence="2 3">NBRC 14495</strain>
    </source>
</reference>
<gene>
    <name evidence="2" type="ORF">Cci01nite_38980</name>
</gene>
<feature type="transmembrane region" description="Helical" evidence="1">
    <location>
        <begin position="353"/>
        <end position="375"/>
    </location>
</feature>
<feature type="transmembrane region" description="Helical" evidence="1">
    <location>
        <begin position="387"/>
        <end position="406"/>
    </location>
</feature>
<dbReference type="EMBL" id="BONH01000017">
    <property type="protein sequence ID" value="GIF98804.1"/>
    <property type="molecule type" value="Genomic_DNA"/>
</dbReference>
<evidence type="ECO:0000313" key="2">
    <source>
        <dbReference type="EMBL" id="GIF98804.1"/>
    </source>
</evidence>
<dbReference type="Proteomes" id="UP000659904">
    <property type="component" value="Unassembled WGS sequence"/>
</dbReference>
<feature type="transmembrane region" description="Helical" evidence="1">
    <location>
        <begin position="163"/>
        <end position="182"/>
    </location>
</feature>
<feature type="transmembrane region" description="Helical" evidence="1">
    <location>
        <begin position="99"/>
        <end position="120"/>
    </location>
</feature>